<keyword evidence="1" id="KW-1133">Transmembrane helix</keyword>
<dbReference type="AlphaFoldDB" id="D3KFU7"/>
<dbReference type="PaxDb" id="6239-K08D8.10"/>
<dbReference type="AGR" id="WB:WBGene00194919"/>
<evidence type="ECO:0000313" key="2">
    <source>
        <dbReference type="EMBL" id="CBJ25084.1"/>
    </source>
</evidence>
<dbReference type="CTD" id="13198727"/>
<reference evidence="2 3" key="1">
    <citation type="journal article" date="1998" name="Science">
        <title>Genome sequence of the nematode C. elegans: a platform for investigating biology.</title>
        <authorList>
            <consortium name="The C. elegans sequencing consortium"/>
            <person name="Sulson J.E."/>
            <person name="Waterston R."/>
        </authorList>
    </citation>
    <scope>NUCLEOTIDE SEQUENCE [LARGE SCALE GENOMIC DNA]</scope>
    <source>
        <strain evidence="2 3">Bristol N2</strain>
    </source>
</reference>
<organism evidence="2 3">
    <name type="scientific">Caenorhabditis elegans</name>
    <dbReference type="NCBI Taxonomy" id="6239"/>
    <lineage>
        <taxon>Eukaryota</taxon>
        <taxon>Metazoa</taxon>
        <taxon>Ecdysozoa</taxon>
        <taxon>Nematoda</taxon>
        <taxon>Chromadorea</taxon>
        <taxon>Rhabditida</taxon>
        <taxon>Rhabditina</taxon>
        <taxon>Rhabditomorpha</taxon>
        <taxon>Rhabditoidea</taxon>
        <taxon>Rhabditidae</taxon>
        <taxon>Peloderinae</taxon>
        <taxon>Caenorhabditis</taxon>
    </lineage>
</organism>
<accession>D3KFU7</accession>
<protein>
    <submittedName>
        <fullName evidence="2">Transmembrane protein</fullName>
    </submittedName>
</protein>
<dbReference type="InParanoid" id="D3KFU7"/>
<dbReference type="EMBL" id="BX284604">
    <property type="protein sequence ID" value="CBJ25084.1"/>
    <property type="molecule type" value="Genomic_DNA"/>
</dbReference>
<evidence type="ECO:0000313" key="3">
    <source>
        <dbReference type="Proteomes" id="UP000001940"/>
    </source>
</evidence>
<dbReference type="HOGENOM" id="CLU_2608195_0_0_1"/>
<evidence type="ECO:0000256" key="1">
    <source>
        <dbReference type="SAM" id="Phobius"/>
    </source>
</evidence>
<keyword evidence="3" id="KW-1185">Reference proteome</keyword>
<dbReference type="WormBase" id="K08D8.10">
    <property type="protein sequence ID" value="CE44456"/>
    <property type="gene ID" value="WBGene00194919"/>
</dbReference>
<feature type="transmembrane region" description="Helical" evidence="1">
    <location>
        <begin position="55"/>
        <end position="76"/>
    </location>
</feature>
<proteinExistence type="predicted"/>
<dbReference type="RefSeq" id="NP_001255686.1">
    <property type="nucleotide sequence ID" value="NM_001268757.1"/>
</dbReference>
<keyword evidence="1 2" id="KW-0812">Transmembrane</keyword>
<sequence length="79" mass="8867">MNIASANIYVISTPTPYYNTEDGLPTYSEALEASTSFVRNSTSKRKSKSDVFSRLLLFFSAIFIVSVFAAIPWFLWLSS</sequence>
<keyword evidence="1" id="KW-0472">Membrane</keyword>
<evidence type="ECO:0000313" key="4">
    <source>
        <dbReference type="WormBase" id="K08D8.10"/>
    </source>
</evidence>
<name>D3KFU7_CAEEL</name>
<dbReference type="KEGG" id="cel:CELE_K08D8.10"/>
<dbReference type="Proteomes" id="UP000001940">
    <property type="component" value="Chromosome IV"/>
</dbReference>
<dbReference type="Bgee" id="WBGene00194919">
    <property type="expression patterns" value="Expressed in pharyngeal muscle cell (C elegans) and 1 other cell type or tissue"/>
</dbReference>
<gene>
    <name evidence="2" type="ORF">CELE_K08D8.10</name>
    <name evidence="2 4" type="ORF">K08D8.10</name>
</gene>
<dbReference type="GeneID" id="13198727"/>
<dbReference type="SMR" id="D3KFU7"/>